<dbReference type="Gramene" id="TVU41297">
    <property type="protein sequence ID" value="TVU41297"/>
    <property type="gene ID" value="EJB05_14802"/>
</dbReference>
<proteinExistence type="predicted"/>
<dbReference type="Proteomes" id="UP000324897">
    <property type="component" value="Chromosome 4"/>
</dbReference>
<name>A0A5J9W056_9POAL</name>
<organism evidence="1 2">
    <name type="scientific">Eragrostis curvula</name>
    <name type="common">weeping love grass</name>
    <dbReference type="NCBI Taxonomy" id="38414"/>
    <lineage>
        <taxon>Eukaryota</taxon>
        <taxon>Viridiplantae</taxon>
        <taxon>Streptophyta</taxon>
        <taxon>Embryophyta</taxon>
        <taxon>Tracheophyta</taxon>
        <taxon>Spermatophyta</taxon>
        <taxon>Magnoliopsida</taxon>
        <taxon>Liliopsida</taxon>
        <taxon>Poales</taxon>
        <taxon>Poaceae</taxon>
        <taxon>PACMAD clade</taxon>
        <taxon>Chloridoideae</taxon>
        <taxon>Eragrostideae</taxon>
        <taxon>Eragrostidinae</taxon>
        <taxon>Eragrostis</taxon>
    </lineage>
</organism>
<accession>A0A5J9W056</accession>
<sequence>MTKGSINIGLAKETRSSTFRLFEDKLRQLPAPPKLTRWSSLNATVVCACAATRSSDCDHINCPFHVVFLGSRFYPDAKFAYLYSSEADAWSEPTSAPCFGEIKEQKLQVPHLGNFLYFLLMARILEYNLVTRELTVIDPPAMHHDSVVFSDAVEGGRLGCVMRAGYNLHLWSREAVGPDGEMGWVESRVIEMATASPLSTVIPKIICYRDASGLIYDGTKYGFFATDLKVEHTRLLQEVRSSEVCFISV</sequence>
<dbReference type="EMBL" id="RWGY01000007">
    <property type="protein sequence ID" value="TVU41297.1"/>
    <property type="molecule type" value="Genomic_DNA"/>
</dbReference>
<dbReference type="PANTHER" id="PTHR33186">
    <property type="entry name" value="OS10G0136150 PROTEIN-RELATED"/>
    <property type="match status" value="1"/>
</dbReference>
<keyword evidence="2" id="KW-1185">Reference proteome</keyword>
<evidence type="ECO:0000313" key="1">
    <source>
        <dbReference type="EMBL" id="TVU41297.1"/>
    </source>
</evidence>
<gene>
    <name evidence="1" type="ORF">EJB05_14802</name>
</gene>
<evidence type="ECO:0000313" key="2">
    <source>
        <dbReference type="Proteomes" id="UP000324897"/>
    </source>
</evidence>
<comment type="caution">
    <text evidence="1">The sequence shown here is derived from an EMBL/GenBank/DDBJ whole genome shotgun (WGS) entry which is preliminary data.</text>
</comment>
<feature type="non-terminal residue" evidence="1">
    <location>
        <position position="1"/>
    </location>
</feature>
<protein>
    <submittedName>
        <fullName evidence="1">Uncharacterized protein</fullName>
    </submittedName>
</protein>
<dbReference type="AlphaFoldDB" id="A0A5J9W056"/>
<reference evidence="1 2" key="1">
    <citation type="journal article" date="2019" name="Sci. Rep.">
        <title>A high-quality genome of Eragrostis curvula grass provides insights into Poaceae evolution and supports new strategies to enhance forage quality.</title>
        <authorList>
            <person name="Carballo J."/>
            <person name="Santos B.A.C.M."/>
            <person name="Zappacosta D."/>
            <person name="Garbus I."/>
            <person name="Selva J.P."/>
            <person name="Gallo C.A."/>
            <person name="Diaz A."/>
            <person name="Albertini E."/>
            <person name="Caccamo M."/>
            <person name="Echenique V."/>
        </authorList>
    </citation>
    <scope>NUCLEOTIDE SEQUENCE [LARGE SCALE GENOMIC DNA]</scope>
    <source>
        <strain evidence="2">cv. Victoria</strain>
        <tissue evidence="1">Leaf</tissue>
    </source>
</reference>
<dbReference type="PANTHER" id="PTHR33186:SF15">
    <property type="entry name" value="OS06G0249850 PROTEIN"/>
    <property type="match status" value="1"/>
</dbReference>